<organism evidence="1 2">
    <name type="scientific">Panagrolaimus sp. JU765</name>
    <dbReference type="NCBI Taxonomy" id="591449"/>
    <lineage>
        <taxon>Eukaryota</taxon>
        <taxon>Metazoa</taxon>
        <taxon>Ecdysozoa</taxon>
        <taxon>Nematoda</taxon>
        <taxon>Chromadorea</taxon>
        <taxon>Rhabditida</taxon>
        <taxon>Tylenchina</taxon>
        <taxon>Panagrolaimomorpha</taxon>
        <taxon>Panagrolaimoidea</taxon>
        <taxon>Panagrolaimidae</taxon>
        <taxon>Panagrolaimus</taxon>
    </lineage>
</organism>
<reference evidence="2" key="1">
    <citation type="submission" date="2022-11" db="UniProtKB">
        <authorList>
            <consortium name="WormBaseParasite"/>
        </authorList>
    </citation>
    <scope>IDENTIFICATION</scope>
</reference>
<dbReference type="WBParaSite" id="JU765_v2.g10572.t1">
    <property type="protein sequence ID" value="JU765_v2.g10572.t1"/>
    <property type="gene ID" value="JU765_v2.g10572"/>
</dbReference>
<evidence type="ECO:0000313" key="1">
    <source>
        <dbReference type="Proteomes" id="UP000887576"/>
    </source>
</evidence>
<protein>
    <submittedName>
        <fullName evidence="2">SHSP domain-containing protein</fullName>
    </submittedName>
</protein>
<sequence>MALWAYDPFRIQRRSWDPFHEVDHLVSGLFDDRRLAMPETLGQMKIGEDNFSYECNVAGFKPEELKVDIDGNELVISAEHNESNRDECVRRHFVSRVTIPEEVKKDTIQCDIDERGKLVVHGAKLALEDQKKRNIPIGFNKVKEPAAVKGK</sequence>
<accession>A0AC34PWK2</accession>
<name>A0AC34PWK2_9BILA</name>
<dbReference type="Proteomes" id="UP000887576">
    <property type="component" value="Unplaced"/>
</dbReference>
<evidence type="ECO:0000313" key="2">
    <source>
        <dbReference type="WBParaSite" id="JU765_v2.g10572.t1"/>
    </source>
</evidence>
<proteinExistence type="predicted"/>